<dbReference type="NCBIfam" id="TIGR04183">
    <property type="entry name" value="Por_Secre_tail"/>
    <property type="match status" value="1"/>
</dbReference>
<proteinExistence type="predicted"/>
<dbReference type="InterPro" id="IPR026444">
    <property type="entry name" value="Secre_tail"/>
</dbReference>
<evidence type="ECO:0000313" key="1">
    <source>
        <dbReference type="EMBL" id="PSL27904.1"/>
    </source>
</evidence>
<dbReference type="EMBL" id="PYAS01000007">
    <property type="protein sequence ID" value="PSL27904.1"/>
    <property type="molecule type" value="Genomic_DNA"/>
</dbReference>
<keyword evidence="2" id="KW-1185">Reference proteome</keyword>
<dbReference type="Proteomes" id="UP000241964">
    <property type="component" value="Unassembled WGS sequence"/>
</dbReference>
<dbReference type="RefSeq" id="WP_170118786.1">
    <property type="nucleotide sequence ID" value="NZ_PYAS01000007.1"/>
</dbReference>
<gene>
    <name evidence="1" type="ORF">CLV60_107169</name>
</gene>
<comment type="caution">
    <text evidence="1">The sequence shown here is derived from an EMBL/GenBank/DDBJ whole genome shotgun (WGS) entry which is preliminary data.</text>
</comment>
<organism evidence="1 2">
    <name type="scientific">Dyadobacter jiangsuensis</name>
    <dbReference type="NCBI Taxonomy" id="1591085"/>
    <lineage>
        <taxon>Bacteria</taxon>
        <taxon>Pseudomonadati</taxon>
        <taxon>Bacteroidota</taxon>
        <taxon>Cytophagia</taxon>
        <taxon>Cytophagales</taxon>
        <taxon>Spirosomataceae</taxon>
        <taxon>Dyadobacter</taxon>
    </lineage>
</organism>
<reference evidence="1 2" key="1">
    <citation type="submission" date="2018-03" db="EMBL/GenBank/DDBJ databases">
        <title>Genomic Encyclopedia of Archaeal and Bacterial Type Strains, Phase II (KMG-II): from individual species to whole genera.</title>
        <authorList>
            <person name="Goeker M."/>
        </authorList>
    </citation>
    <scope>NUCLEOTIDE SEQUENCE [LARGE SCALE GENOMIC DNA]</scope>
    <source>
        <strain evidence="1 2">DSM 29057</strain>
    </source>
</reference>
<name>A0A2P8G1P9_9BACT</name>
<accession>A0A2P8G1P9</accession>
<sequence>MDFLRTNDCVLRFRVFAVWLGCITIACASLTRAWAQESKDLLLPGKPDYESLSRNGKERYDGLTNNRRYSGETIIVQMRPIAEALSNNRLTITIPGTGEQYEVHIKTIEYSDAENYKVYGTVGESLLSVLLTSRSGMKGGIIQGPERSYEICDLGDDGQLLLGHENDAGKANFCGSGIGSAMQKIQPEVDPDKSGRKPGDNAKIEPCTSSIRVLFLYGNNVSPVSASNHAYNTIDVFNQTVTNSGVAGTALIELAGVAQTTFLSKDNNILIDALALSNTASVQNLCNQHKADLVLLFCWEGHKEAGGVPDPTIYHHPNSSRSFAIVGLSNPNIPVIGAHELSHLFGCNHENENFGLPYAQGYIFSGVNTLVASGTAPGSKIFYYSNPNKTFAGSPMGDATHNNAKVMNDKASIVKAFRPEPNVLNGWVYGPSSGYEYQVYTYEAVARCGKAPYTYLWKESTDGINYSGNDTGEFHNVGLYHNGNHQFYLKLKITSSDGQTVENWMQIWVDDDPNGGYREGQKENDSLEIESGEAVVQPNPTSGRVELIFSAEKATEVGVSLVDLGGRVHVQRQIFRCSAGRNVIALDLADKGLAQGVYIVTAQFGSQVIRKKVIYQPASKP</sequence>
<dbReference type="AlphaFoldDB" id="A0A2P8G1P9"/>
<protein>
    <submittedName>
        <fullName evidence="1">Putative secreted protein (Por secretion system target)</fullName>
    </submittedName>
</protein>
<evidence type="ECO:0000313" key="2">
    <source>
        <dbReference type="Proteomes" id="UP000241964"/>
    </source>
</evidence>
<dbReference type="SUPFAM" id="SSF55486">
    <property type="entry name" value="Metalloproteases ('zincins'), catalytic domain"/>
    <property type="match status" value="1"/>
</dbReference>
<dbReference type="PROSITE" id="PS51257">
    <property type="entry name" value="PROKAR_LIPOPROTEIN"/>
    <property type="match status" value="1"/>
</dbReference>